<protein>
    <submittedName>
        <fullName evidence="1">Uncharacterized protein</fullName>
    </submittedName>
</protein>
<comment type="caution">
    <text evidence="1">The sequence shown here is derived from an EMBL/GenBank/DDBJ whole genome shotgun (WGS) entry which is preliminary data.</text>
</comment>
<dbReference type="Gene3D" id="3.30.710.10">
    <property type="entry name" value="Potassium Channel Kv1.1, Chain A"/>
    <property type="match status" value="1"/>
</dbReference>
<accession>X1BKE9</accession>
<organism evidence="1">
    <name type="scientific">marine sediment metagenome</name>
    <dbReference type="NCBI Taxonomy" id="412755"/>
    <lineage>
        <taxon>unclassified sequences</taxon>
        <taxon>metagenomes</taxon>
        <taxon>ecological metagenomes</taxon>
    </lineage>
</organism>
<dbReference type="AlphaFoldDB" id="X1BKE9"/>
<proteinExistence type="predicted"/>
<dbReference type="EMBL" id="BART01022440">
    <property type="protein sequence ID" value="GAG96389.1"/>
    <property type="molecule type" value="Genomic_DNA"/>
</dbReference>
<sequence>MSKTIKITTKSHRDLWFGSGGNKTTLEVPYEAMKNSLLIQEASLNTDLVQEFVLTEIDTDTLEKIVDCCINNDNVEWLTAFCNSLSPRSKLDIIKGAMYLKIQPLYTFMCTNFFTQHKILPPFK</sequence>
<evidence type="ECO:0000313" key="1">
    <source>
        <dbReference type="EMBL" id="GAG96389.1"/>
    </source>
</evidence>
<gene>
    <name evidence="1" type="ORF">S01H4_41074</name>
</gene>
<name>X1BKE9_9ZZZZ</name>
<dbReference type="InterPro" id="IPR011333">
    <property type="entry name" value="SKP1/BTB/POZ_sf"/>
</dbReference>
<reference evidence="1" key="1">
    <citation type="journal article" date="2014" name="Front. Microbiol.">
        <title>High frequency of phylogenetically diverse reductive dehalogenase-homologous genes in deep subseafloor sedimentary metagenomes.</title>
        <authorList>
            <person name="Kawai M."/>
            <person name="Futagami T."/>
            <person name="Toyoda A."/>
            <person name="Takaki Y."/>
            <person name="Nishi S."/>
            <person name="Hori S."/>
            <person name="Arai W."/>
            <person name="Tsubouchi T."/>
            <person name="Morono Y."/>
            <person name="Uchiyama I."/>
            <person name="Ito T."/>
            <person name="Fujiyama A."/>
            <person name="Inagaki F."/>
            <person name="Takami H."/>
        </authorList>
    </citation>
    <scope>NUCLEOTIDE SEQUENCE</scope>
    <source>
        <strain evidence="1">Expedition CK06-06</strain>
    </source>
</reference>